<feature type="compositionally biased region" description="Low complexity" evidence="1">
    <location>
        <begin position="27"/>
        <end position="48"/>
    </location>
</feature>
<feature type="compositionally biased region" description="Acidic residues" evidence="1">
    <location>
        <begin position="409"/>
        <end position="426"/>
    </location>
</feature>
<dbReference type="EMBL" id="JBJUIK010000013">
    <property type="protein sequence ID" value="KAL3508004.1"/>
    <property type="molecule type" value="Genomic_DNA"/>
</dbReference>
<proteinExistence type="predicted"/>
<organism evidence="3 4">
    <name type="scientific">Cinchona calisaya</name>
    <dbReference type="NCBI Taxonomy" id="153742"/>
    <lineage>
        <taxon>Eukaryota</taxon>
        <taxon>Viridiplantae</taxon>
        <taxon>Streptophyta</taxon>
        <taxon>Embryophyta</taxon>
        <taxon>Tracheophyta</taxon>
        <taxon>Spermatophyta</taxon>
        <taxon>Magnoliopsida</taxon>
        <taxon>eudicotyledons</taxon>
        <taxon>Gunneridae</taxon>
        <taxon>Pentapetalae</taxon>
        <taxon>asterids</taxon>
        <taxon>lamiids</taxon>
        <taxon>Gentianales</taxon>
        <taxon>Rubiaceae</taxon>
        <taxon>Cinchonoideae</taxon>
        <taxon>Cinchoneae</taxon>
        <taxon>Cinchona</taxon>
    </lineage>
</organism>
<evidence type="ECO:0000313" key="3">
    <source>
        <dbReference type="EMBL" id="KAL3508004.1"/>
    </source>
</evidence>
<dbReference type="PROSITE" id="PS50858">
    <property type="entry name" value="BSD"/>
    <property type="match status" value="1"/>
</dbReference>
<dbReference type="Pfam" id="PF03909">
    <property type="entry name" value="BSD"/>
    <property type="match status" value="1"/>
</dbReference>
<feature type="region of interest" description="Disordered" evidence="1">
    <location>
        <begin position="1"/>
        <end position="49"/>
    </location>
</feature>
<name>A0ABD2YKU0_9GENT</name>
<accession>A0ABD2YKU0</accession>
<sequence length="426" mass="47447">MEFFRSVFAEDPSPPPSPDYHNSETTPTSPLNPQSQNPNSNSNPQISSFTNSWTTLGSSLFKSVASKSESVLGNYRRDLEEFSSGLRKETAVIREAASRAVKDLPSRLESGAAVAQTSLESVGQVIDNLGGAVSEIIIHGKDSIFNPNDDDDDESDVELVESVDNSSIGKQNVKPYSRIDALIGAVQCDIKTYCEEPEEIEEYEEWKKGFLIDEKIGEIEDLVKENGVIKDIYDEVVPGKVDHESFWSRYFYRVYWVRNAEEVRLKLVKRAIEGDDEEELSWDVVDDEEEEKSGFKSREELKEEVEEIEKEMVSLHLAVMENALASGYKKRSSVSEDSVEGRLEDGKSDTGSSVGKNYISDFSVVSSQKEEDIGWDEIENIGSDDDTKVAASSSPSTGDVRGLLSAPEKEEELPWDVEDDNETAKS</sequence>
<feature type="compositionally biased region" description="Acidic residues" evidence="1">
    <location>
        <begin position="373"/>
        <end position="384"/>
    </location>
</feature>
<dbReference type="InterPro" id="IPR051494">
    <property type="entry name" value="BSD_domain-containing"/>
</dbReference>
<dbReference type="SUPFAM" id="SSF140383">
    <property type="entry name" value="BSD domain-like"/>
    <property type="match status" value="1"/>
</dbReference>
<keyword evidence="4" id="KW-1185">Reference proteome</keyword>
<feature type="compositionally biased region" description="Basic and acidic residues" evidence="1">
    <location>
        <begin position="339"/>
        <end position="348"/>
    </location>
</feature>
<protein>
    <recommendedName>
        <fullName evidence="2">BSD domain-containing protein</fullName>
    </recommendedName>
</protein>
<dbReference type="SMART" id="SM00751">
    <property type="entry name" value="BSD"/>
    <property type="match status" value="1"/>
</dbReference>
<dbReference type="InterPro" id="IPR035925">
    <property type="entry name" value="BSD_dom_sf"/>
</dbReference>
<dbReference type="Gene3D" id="1.10.3970.10">
    <property type="entry name" value="BSD domain"/>
    <property type="match status" value="1"/>
</dbReference>
<reference evidence="3 4" key="1">
    <citation type="submission" date="2024-11" db="EMBL/GenBank/DDBJ databases">
        <title>A near-complete genome assembly of Cinchona calisaya.</title>
        <authorList>
            <person name="Lian D.C."/>
            <person name="Zhao X.W."/>
            <person name="Wei L."/>
        </authorList>
    </citation>
    <scope>NUCLEOTIDE SEQUENCE [LARGE SCALE GENOMIC DNA]</scope>
    <source>
        <tissue evidence="3">Nenye</tissue>
    </source>
</reference>
<dbReference type="InterPro" id="IPR005607">
    <property type="entry name" value="BSD_dom"/>
</dbReference>
<evidence type="ECO:0000259" key="2">
    <source>
        <dbReference type="PROSITE" id="PS50858"/>
    </source>
</evidence>
<dbReference type="PANTHER" id="PTHR16019:SF25">
    <property type="entry name" value="BSD DOMAIN-CONTAINING PROTEIN 1-LIKE"/>
    <property type="match status" value="1"/>
</dbReference>
<dbReference type="AlphaFoldDB" id="A0ABD2YKU0"/>
<comment type="caution">
    <text evidence="3">The sequence shown here is derived from an EMBL/GenBank/DDBJ whole genome shotgun (WGS) entry which is preliminary data.</text>
</comment>
<evidence type="ECO:0000313" key="4">
    <source>
        <dbReference type="Proteomes" id="UP001630127"/>
    </source>
</evidence>
<dbReference type="Proteomes" id="UP001630127">
    <property type="component" value="Unassembled WGS sequence"/>
</dbReference>
<gene>
    <name evidence="3" type="ORF">ACH5RR_033386</name>
</gene>
<feature type="region of interest" description="Disordered" evidence="1">
    <location>
        <begin position="335"/>
        <end position="426"/>
    </location>
</feature>
<dbReference type="PANTHER" id="PTHR16019">
    <property type="entry name" value="SYNAPSE-ASSOCIATED PROTEIN"/>
    <property type="match status" value="1"/>
</dbReference>
<evidence type="ECO:0000256" key="1">
    <source>
        <dbReference type="SAM" id="MobiDB-lite"/>
    </source>
</evidence>
<feature type="domain" description="BSD" evidence="2">
    <location>
        <begin position="206"/>
        <end position="258"/>
    </location>
</feature>